<keyword evidence="4" id="KW-1185">Reference proteome</keyword>
<accession>A0A062UHY1</accession>
<feature type="domain" description="Beta-lactamase-related" evidence="2">
    <location>
        <begin position="83"/>
        <end position="356"/>
    </location>
</feature>
<dbReference type="InterPro" id="IPR001466">
    <property type="entry name" value="Beta-lactam-related"/>
</dbReference>
<dbReference type="Gene3D" id="3.40.710.10">
    <property type="entry name" value="DD-peptidase/beta-lactamase superfamily"/>
    <property type="match status" value="1"/>
</dbReference>
<dbReference type="PATRIC" id="fig|1280946.3.peg.1054"/>
<dbReference type="Pfam" id="PF00144">
    <property type="entry name" value="Beta-lactamase"/>
    <property type="match status" value="1"/>
</dbReference>
<dbReference type="InterPro" id="IPR050789">
    <property type="entry name" value="Diverse_Enzym_Activities"/>
</dbReference>
<proteinExistence type="predicted"/>
<gene>
    <name evidence="3" type="ORF">HY29_11305</name>
</gene>
<dbReference type="SUPFAM" id="SSF56601">
    <property type="entry name" value="beta-lactamase/transpeptidase-like"/>
    <property type="match status" value="1"/>
</dbReference>
<feature type="chain" id="PRO_5001614584" description="Beta-lactamase-related domain-containing protein" evidence="1">
    <location>
        <begin position="30"/>
        <end position="402"/>
    </location>
</feature>
<evidence type="ECO:0000256" key="1">
    <source>
        <dbReference type="SAM" id="SignalP"/>
    </source>
</evidence>
<sequence>MGKVFVYSRRVKSGLAALGLMLAPGLAGAEPLVPLPPQPEGLAWPTHGWETGQMPSETAELIQPVIDRAMAGELADPMGETRAIVIIHHGKLVFETYREGFGPDTKQVSWSMAKSITSSLVGRAVKLGLIDDLDAPMPTPFEAGDPRADITWRQWLNMTDGLDYLEIGATDLMTNDVVQMMYGAGRFDVLQYAEDKLPPVHKPGTVWNYSTAGFHLISYALQQVSGAADFTDWFDRNLADPIGMDAVIEYDTAGTYLGGSLVWASARDFAKFGYLYLRDGMWEGRRLLPQGWVDFSRTDPEETDANTYGAGFWLTPSADPVPASQAAHSPPYDAFSAQGHEGQTIWIVPSRDLVIVHLGLMDNAGGNWPHLYEWNQEIARAFPLVAADADVPEEVDEAEETQ</sequence>
<dbReference type="Proteomes" id="UP000027037">
    <property type="component" value="Unassembled WGS sequence"/>
</dbReference>
<dbReference type="EMBL" id="AWFF01000028">
    <property type="protein sequence ID" value="KCZ55705.1"/>
    <property type="molecule type" value="Genomic_DNA"/>
</dbReference>
<organism evidence="3 4">
    <name type="scientific">Hyphomonas beringensis</name>
    <dbReference type="NCBI Taxonomy" id="1280946"/>
    <lineage>
        <taxon>Bacteria</taxon>
        <taxon>Pseudomonadati</taxon>
        <taxon>Pseudomonadota</taxon>
        <taxon>Alphaproteobacteria</taxon>
        <taxon>Hyphomonadales</taxon>
        <taxon>Hyphomonadaceae</taxon>
        <taxon>Hyphomonas</taxon>
    </lineage>
</organism>
<feature type="signal peptide" evidence="1">
    <location>
        <begin position="1"/>
        <end position="29"/>
    </location>
</feature>
<protein>
    <recommendedName>
        <fullName evidence="2">Beta-lactamase-related domain-containing protein</fullName>
    </recommendedName>
</protein>
<dbReference type="AlphaFoldDB" id="A0A062UHY1"/>
<keyword evidence="1" id="KW-0732">Signal</keyword>
<dbReference type="RefSeq" id="WP_051601150.1">
    <property type="nucleotide sequence ID" value="NZ_AWFF01000028.1"/>
</dbReference>
<dbReference type="STRING" id="1280946.HY29_11305"/>
<name>A0A062UHY1_9PROT</name>
<evidence type="ECO:0000313" key="3">
    <source>
        <dbReference type="EMBL" id="KCZ55705.1"/>
    </source>
</evidence>
<dbReference type="PANTHER" id="PTHR43283:SF7">
    <property type="entry name" value="BETA-LACTAMASE-RELATED DOMAIN-CONTAINING PROTEIN"/>
    <property type="match status" value="1"/>
</dbReference>
<reference evidence="3 4" key="1">
    <citation type="journal article" date="2014" name="Antonie Van Leeuwenhoek">
        <title>Hyphomonas beringensis sp. nov. and Hyphomonas chukchiensis sp. nov., isolated from surface seawater of the Bering Sea and Chukchi Sea.</title>
        <authorList>
            <person name="Li C."/>
            <person name="Lai Q."/>
            <person name="Li G."/>
            <person name="Dong C."/>
            <person name="Wang J."/>
            <person name="Liao Y."/>
            <person name="Shao Z."/>
        </authorList>
    </citation>
    <scope>NUCLEOTIDE SEQUENCE [LARGE SCALE GENOMIC DNA]</scope>
    <source>
        <strain evidence="3 4">25B14_1</strain>
    </source>
</reference>
<evidence type="ECO:0000313" key="4">
    <source>
        <dbReference type="Proteomes" id="UP000027037"/>
    </source>
</evidence>
<dbReference type="eggNOG" id="COG1680">
    <property type="taxonomic scope" value="Bacteria"/>
</dbReference>
<evidence type="ECO:0000259" key="2">
    <source>
        <dbReference type="Pfam" id="PF00144"/>
    </source>
</evidence>
<dbReference type="InterPro" id="IPR012338">
    <property type="entry name" value="Beta-lactam/transpept-like"/>
</dbReference>
<comment type="caution">
    <text evidence="3">The sequence shown here is derived from an EMBL/GenBank/DDBJ whole genome shotgun (WGS) entry which is preliminary data.</text>
</comment>
<dbReference type="OrthoDB" id="9814204at2"/>
<dbReference type="PANTHER" id="PTHR43283">
    <property type="entry name" value="BETA-LACTAMASE-RELATED"/>
    <property type="match status" value="1"/>
</dbReference>